<organism evidence="2 3">
    <name type="scientific">Zizania palustris</name>
    <name type="common">Northern wild rice</name>
    <dbReference type="NCBI Taxonomy" id="103762"/>
    <lineage>
        <taxon>Eukaryota</taxon>
        <taxon>Viridiplantae</taxon>
        <taxon>Streptophyta</taxon>
        <taxon>Embryophyta</taxon>
        <taxon>Tracheophyta</taxon>
        <taxon>Spermatophyta</taxon>
        <taxon>Magnoliopsida</taxon>
        <taxon>Liliopsida</taxon>
        <taxon>Poales</taxon>
        <taxon>Poaceae</taxon>
        <taxon>BOP clade</taxon>
        <taxon>Oryzoideae</taxon>
        <taxon>Oryzeae</taxon>
        <taxon>Zizaniinae</taxon>
        <taxon>Zizania</taxon>
    </lineage>
</organism>
<reference evidence="2" key="2">
    <citation type="submission" date="2021-02" db="EMBL/GenBank/DDBJ databases">
        <authorList>
            <person name="Kimball J.A."/>
            <person name="Haas M.W."/>
            <person name="Macchietto M."/>
            <person name="Kono T."/>
            <person name="Duquette J."/>
            <person name="Shao M."/>
        </authorList>
    </citation>
    <scope>NUCLEOTIDE SEQUENCE</scope>
    <source>
        <tissue evidence="2">Fresh leaf tissue</tissue>
    </source>
</reference>
<dbReference type="EMBL" id="JAAALK010000283">
    <property type="protein sequence ID" value="KAG8069586.1"/>
    <property type="molecule type" value="Genomic_DNA"/>
</dbReference>
<comment type="caution">
    <text evidence="2">The sequence shown here is derived from an EMBL/GenBank/DDBJ whole genome shotgun (WGS) entry which is preliminary data.</text>
</comment>
<proteinExistence type="predicted"/>
<evidence type="ECO:0000313" key="2">
    <source>
        <dbReference type="EMBL" id="KAG8069586.1"/>
    </source>
</evidence>
<accession>A0A8J5VS60</accession>
<gene>
    <name evidence="2" type="ORF">GUJ93_ZPchr0006g44256</name>
</gene>
<feature type="compositionally biased region" description="Basic and acidic residues" evidence="1">
    <location>
        <begin position="1"/>
        <end position="11"/>
    </location>
</feature>
<feature type="region of interest" description="Disordered" evidence="1">
    <location>
        <begin position="1"/>
        <end position="60"/>
    </location>
</feature>
<dbReference type="Proteomes" id="UP000729402">
    <property type="component" value="Unassembled WGS sequence"/>
</dbReference>
<reference evidence="2" key="1">
    <citation type="journal article" date="2021" name="bioRxiv">
        <title>Whole Genome Assembly and Annotation of Northern Wild Rice, Zizania palustris L., Supports a Whole Genome Duplication in the Zizania Genus.</title>
        <authorList>
            <person name="Haas M."/>
            <person name="Kono T."/>
            <person name="Macchietto M."/>
            <person name="Millas R."/>
            <person name="McGilp L."/>
            <person name="Shao M."/>
            <person name="Duquette J."/>
            <person name="Hirsch C.N."/>
            <person name="Kimball J."/>
        </authorList>
    </citation>
    <scope>NUCLEOTIDE SEQUENCE</scope>
    <source>
        <tissue evidence="2">Fresh leaf tissue</tissue>
    </source>
</reference>
<keyword evidence="3" id="KW-1185">Reference proteome</keyword>
<dbReference type="AlphaFoldDB" id="A0A8J5VS60"/>
<evidence type="ECO:0000313" key="3">
    <source>
        <dbReference type="Proteomes" id="UP000729402"/>
    </source>
</evidence>
<sequence length="77" mass="8277">MRRRPGLDRAKALGRRRLASTAAGKGSEVLRRRPGLGGIGEGSEPTRRSPGHSKLGESSVVTTRWMPGLDRAGESLR</sequence>
<evidence type="ECO:0000256" key="1">
    <source>
        <dbReference type="SAM" id="MobiDB-lite"/>
    </source>
</evidence>
<name>A0A8J5VS60_ZIZPA</name>
<protein>
    <submittedName>
        <fullName evidence="2">Uncharacterized protein</fullName>
    </submittedName>
</protein>